<keyword evidence="1" id="KW-0812">Transmembrane</keyword>
<keyword evidence="3" id="KW-1185">Reference proteome</keyword>
<dbReference type="Proteomes" id="UP000244855">
    <property type="component" value="Unassembled WGS sequence"/>
</dbReference>
<gene>
    <name evidence="2" type="ORF">DM02DRAFT_618280</name>
</gene>
<evidence type="ECO:0000256" key="1">
    <source>
        <dbReference type="SAM" id="Phobius"/>
    </source>
</evidence>
<proteinExistence type="predicted"/>
<evidence type="ECO:0000313" key="2">
    <source>
        <dbReference type="EMBL" id="PVH94905.1"/>
    </source>
</evidence>
<name>A0A2V1DA36_9PLEO</name>
<accession>A0A2V1DA36</accession>
<reference evidence="2 3" key="1">
    <citation type="journal article" date="2018" name="Sci. Rep.">
        <title>Comparative genomics provides insights into the lifestyle and reveals functional heterogeneity of dark septate endophytic fungi.</title>
        <authorList>
            <person name="Knapp D.G."/>
            <person name="Nemeth J.B."/>
            <person name="Barry K."/>
            <person name="Hainaut M."/>
            <person name="Henrissat B."/>
            <person name="Johnson J."/>
            <person name="Kuo A."/>
            <person name="Lim J.H.P."/>
            <person name="Lipzen A."/>
            <person name="Nolan M."/>
            <person name="Ohm R.A."/>
            <person name="Tamas L."/>
            <person name="Grigoriev I.V."/>
            <person name="Spatafora J.W."/>
            <person name="Nagy L.G."/>
            <person name="Kovacs G.M."/>
        </authorList>
    </citation>
    <scope>NUCLEOTIDE SEQUENCE [LARGE SCALE GENOMIC DNA]</scope>
    <source>
        <strain evidence="2 3">DSE2036</strain>
    </source>
</reference>
<keyword evidence="1" id="KW-0472">Membrane</keyword>
<feature type="transmembrane region" description="Helical" evidence="1">
    <location>
        <begin position="15"/>
        <end position="32"/>
    </location>
</feature>
<sequence>MQDVSFVVGSSGRPTLFVATVILEGYELVLYIKRIRRADGALCWHILPQESGRE</sequence>
<protein>
    <submittedName>
        <fullName evidence="2">Uncharacterized protein</fullName>
    </submittedName>
</protein>
<evidence type="ECO:0000313" key="3">
    <source>
        <dbReference type="Proteomes" id="UP000244855"/>
    </source>
</evidence>
<dbReference type="EMBL" id="KZ805516">
    <property type="protein sequence ID" value="PVH94905.1"/>
    <property type="molecule type" value="Genomic_DNA"/>
</dbReference>
<organism evidence="2 3">
    <name type="scientific">Periconia macrospinosa</name>
    <dbReference type="NCBI Taxonomy" id="97972"/>
    <lineage>
        <taxon>Eukaryota</taxon>
        <taxon>Fungi</taxon>
        <taxon>Dikarya</taxon>
        <taxon>Ascomycota</taxon>
        <taxon>Pezizomycotina</taxon>
        <taxon>Dothideomycetes</taxon>
        <taxon>Pleosporomycetidae</taxon>
        <taxon>Pleosporales</taxon>
        <taxon>Massarineae</taxon>
        <taxon>Periconiaceae</taxon>
        <taxon>Periconia</taxon>
    </lineage>
</organism>
<dbReference type="AlphaFoldDB" id="A0A2V1DA36"/>
<keyword evidence="1" id="KW-1133">Transmembrane helix</keyword>